<dbReference type="GO" id="GO:0003081">
    <property type="term" value="P:regulation of systemic arterial blood pressure by renin-angiotensin"/>
    <property type="evidence" value="ECO:0007669"/>
    <property type="project" value="InterPro"/>
</dbReference>
<dbReference type="SUPFAM" id="SSF56574">
    <property type="entry name" value="Serpins"/>
    <property type="match status" value="1"/>
</dbReference>
<accession>A0A5C6PH94</accession>
<evidence type="ECO:0000256" key="7">
    <source>
        <dbReference type="ARBA" id="ARBA00022858"/>
    </source>
</evidence>
<dbReference type="PROSITE" id="PS00284">
    <property type="entry name" value="SERPIN"/>
    <property type="match status" value="1"/>
</dbReference>
<comment type="subcellular location">
    <subcellularLocation>
        <location evidence="2">Secreted</location>
    </subcellularLocation>
</comment>
<evidence type="ECO:0000256" key="10">
    <source>
        <dbReference type="ARBA" id="ARBA00023322"/>
    </source>
</evidence>
<dbReference type="InterPro" id="IPR023796">
    <property type="entry name" value="Serpin_dom"/>
</dbReference>
<feature type="signal peptide" evidence="16">
    <location>
        <begin position="1"/>
        <end position="22"/>
    </location>
</feature>
<dbReference type="Gene3D" id="2.30.39.10">
    <property type="entry name" value="Alpha-1-antitrypsin, domain 1"/>
    <property type="match status" value="1"/>
</dbReference>
<name>A0A5C6PH94_9TELE</name>
<dbReference type="InterPro" id="IPR033834">
    <property type="entry name" value="Angiotensinogen_serpin_dom"/>
</dbReference>
<dbReference type="Gene3D" id="3.30.497.10">
    <property type="entry name" value="Antithrombin, subunit I, domain 2"/>
    <property type="match status" value="1"/>
</dbReference>
<comment type="similarity">
    <text evidence="3 15">Belongs to the serpin family.</text>
</comment>
<dbReference type="GO" id="GO:0042981">
    <property type="term" value="P:regulation of apoptotic process"/>
    <property type="evidence" value="ECO:0007669"/>
    <property type="project" value="TreeGrafter"/>
</dbReference>
<keyword evidence="10" id="KW-0839">Vasoconstrictor</keyword>
<evidence type="ECO:0000313" key="19">
    <source>
        <dbReference type="Proteomes" id="UP000324091"/>
    </source>
</evidence>
<evidence type="ECO:0000256" key="15">
    <source>
        <dbReference type="RuleBase" id="RU000411"/>
    </source>
</evidence>
<keyword evidence="19" id="KW-1185">Reference proteome</keyword>
<evidence type="ECO:0000256" key="14">
    <source>
        <dbReference type="ARBA" id="ARBA00046068"/>
    </source>
</evidence>
<evidence type="ECO:0000256" key="12">
    <source>
        <dbReference type="ARBA" id="ARBA00029391"/>
    </source>
</evidence>
<evidence type="ECO:0000256" key="13">
    <source>
        <dbReference type="ARBA" id="ARBA00033182"/>
    </source>
</evidence>
<protein>
    <recommendedName>
        <fullName evidence="4">Angiotensinogen</fullName>
    </recommendedName>
    <alternativeName>
        <fullName evidence="13">Serpin A8</fullName>
    </alternativeName>
</protein>
<dbReference type="PANTHER" id="PTHR11461:SF13">
    <property type="entry name" value="ANGIOTENSINOGEN"/>
    <property type="match status" value="1"/>
</dbReference>
<dbReference type="InterPro" id="IPR000227">
    <property type="entry name" value="Angiotensinogen"/>
</dbReference>
<dbReference type="InterPro" id="IPR000215">
    <property type="entry name" value="Serpin_fam"/>
</dbReference>
<organism evidence="18 19">
    <name type="scientific">Takifugu flavidus</name>
    <name type="common">sansaifugu</name>
    <dbReference type="NCBI Taxonomy" id="433684"/>
    <lineage>
        <taxon>Eukaryota</taxon>
        <taxon>Metazoa</taxon>
        <taxon>Chordata</taxon>
        <taxon>Craniata</taxon>
        <taxon>Vertebrata</taxon>
        <taxon>Euteleostomi</taxon>
        <taxon>Actinopterygii</taxon>
        <taxon>Neopterygii</taxon>
        <taxon>Teleostei</taxon>
        <taxon>Neoteleostei</taxon>
        <taxon>Acanthomorphata</taxon>
        <taxon>Eupercaria</taxon>
        <taxon>Tetraodontiformes</taxon>
        <taxon>Tetradontoidea</taxon>
        <taxon>Tetraodontidae</taxon>
        <taxon>Takifugu</taxon>
    </lineage>
</organism>
<feature type="domain" description="Serpin" evidence="17">
    <location>
        <begin position="97"/>
        <end position="460"/>
    </location>
</feature>
<sequence>MQLLQPLLPALLLCCYLSPSQANRVYVHPFSLFAAENVSCESLQTQTSKPLQTIPVAPLETDVLTPDSKDVVKIEGQRDIVTERTMALAGLVNVLGLRMYEALSKRHSTNTLLSPVSTCGTLVNFYLGASKKTASSFQSLLGLSRDSDGEDCVSLMDGHKVLKTLQNINSLVDDGPKDEITTHVWTFTRPQIQLSEDFVQGTKDFSDASFIRSVNFSSPEVAELTVNNFVEKTSDGKVKSAFKNLNSSSNLLFLTSFNFQGSWRTAFQPERTSMQEFHINETTTVKAPLMTHTGQYHYLNDKVHRCTIVKLPLSKRSSMLLVLPHERTDLHNVESKLPKNIISDWIQNLSEGTLELTLPKFSMSSVHDMRDLLANMNPEIEAKLLGSQAQFSQLGNTKPFNVDQVINKVRFEMSEEGTEVQESVEGPSSPLKLSFNRPFFFCVSEANSNAILMLGKITNPTE</sequence>
<evidence type="ECO:0000256" key="8">
    <source>
        <dbReference type="ARBA" id="ARBA00023157"/>
    </source>
</evidence>
<evidence type="ECO:0000256" key="6">
    <source>
        <dbReference type="ARBA" id="ARBA00022729"/>
    </source>
</evidence>
<dbReference type="InterPro" id="IPR042185">
    <property type="entry name" value="Serpin_sf_2"/>
</dbReference>
<comment type="function">
    <text evidence="11">Stimulates aldosterone release.</text>
</comment>
<dbReference type="GO" id="GO:0042310">
    <property type="term" value="P:vasoconstriction"/>
    <property type="evidence" value="ECO:0007669"/>
    <property type="project" value="UniProtKB-KW"/>
</dbReference>
<feature type="chain" id="PRO_5022787076" description="Angiotensinogen" evidence="16">
    <location>
        <begin position="23"/>
        <end position="462"/>
    </location>
</feature>
<keyword evidence="7" id="KW-0838">Vasoactive</keyword>
<evidence type="ECO:0000256" key="11">
    <source>
        <dbReference type="ARBA" id="ARBA00029380"/>
    </source>
</evidence>
<proteinExistence type="inferred from homology"/>
<evidence type="ECO:0000256" key="2">
    <source>
        <dbReference type="ARBA" id="ARBA00004613"/>
    </source>
</evidence>
<dbReference type="EMBL" id="RHFK02000003">
    <property type="protein sequence ID" value="TWW78241.1"/>
    <property type="molecule type" value="Genomic_DNA"/>
</dbReference>
<dbReference type="PRINTS" id="PR00654">
    <property type="entry name" value="ANGIOTENSNGN"/>
</dbReference>
<dbReference type="InterPro" id="IPR023795">
    <property type="entry name" value="Serpin_CS"/>
</dbReference>
<evidence type="ECO:0000256" key="3">
    <source>
        <dbReference type="ARBA" id="ARBA00009500"/>
    </source>
</evidence>
<gene>
    <name evidence="18" type="ORF">D4764_11G0003620</name>
</gene>
<evidence type="ECO:0000256" key="16">
    <source>
        <dbReference type="SAM" id="SignalP"/>
    </source>
</evidence>
<dbReference type="InterPro" id="IPR036186">
    <property type="entry name" value="Serpin_sf"/>
</dbReference>
<evidence type="ECO:0000256" key="1">
    <source>
        <dbReference type="ARBA" id="ARBA00002747"/>
    </source>
</evidence>
<dbReference type="AlphaFoldDB" id="A0A5C6PH94"/>
<reference evidence="18 19" key="1">
    <citation type="submission" date="2019-04" db="EMBL/GenBank/DDBJ databases">
        <title>Chromosome genome assembly for Takifugu flavidus.</title>
        <authorList>
            <person name="Xiao S."/>
        </authorList>
    </citation>
    <scope>NUCLEOTIDE SEQUENCE [LARGE SCALE GENOMIC DNA]</scope>
    <source>
        <strain evidence="18">HTHZ2018</strain>
        <tissue evidence="18">Muscle</tissue>
    </source>
</reference>
<keyword evidence="9" id="KW-0325">Glycoprotein</keyword>
<comment type="function">
    <text evidence="12">Is a ligand for the G-protein coupled receptor MAS1. Has vasodilator and antidiuretic effects. Has an antithrombotic effect that involves MAS1-mediated release of nitric oxide from platelets.</text>
</comment>
<evidence type="ECO:0000256" key="4">
    <source>
        <dbReference type="ARBA" id="ARBA00015105"/>
    </source>
</evidence>
<dbReference type="Proteomes" id="UP000324091">
    <property type="component" value="Chromosome 11"/>
</dbReference>
<dbReference type="GO" id="GO:0005615">
    <property type="term" value="C:extracellular space"/>
    <property type="evidence" value="ECO:0007669"/>
    <property type="project" value="InterPro"/>
</dbReference>
<evidence type="ECO:0000256" key="9">
    <source>
        <dbReference type="ARBA" id="ARBA00023180"/>
    </source>
</evidence>
<dbReference type="PANTHER" id="PTHR11461">
    <property type="entry name" value="SERINE PROTEASE INHIBITOR, SERPIN"/>
    <property type="match status" value="1"/>
</dbReference>
<keyword evidence="8" id="KW-1015">Disulfide bond</keyword>
<dbReference type="GO" id="GO:0004867">
    <property type="term" value="F:serine-type endopeptidase inhibitor activity"/>
    <property type="evidence" value="ECO:0007669"/>
    <property type="project" value="InterPro"/>
</dbReference>
<evidence type="ECO:0000259" key="17">
    <source>
        <dbReference type="SMART" id="SM00093"/>
    </source>
</evidence>
<comment type="function">
    <text evidence="1">Essential component of the renin-angiotensin system (RAS), a potent regulator of blood pressure, body fluid and electrolyte homeostasis.</text>
</comment>
<keyword evidence="5" id="KW-0964">Secreted</keyword>
<keyword evidence="6 16" id="KW-0732">Signal</keyword>
<comment type="caution">
    <text evidence="18">The sequence shown here is derived from an EMBL/GenBank/DDBJ whole genome shotgun (WGS) entry which is preliminary data.</text>
</comment>
<evidence type="ECO:0000256" key="5">
    <source>
        <dbReference type="ARBA" id="ARBA00022525"/>
    </source>
</evidence>
<dbReference type="SMART" id="SM00093">
    <property type="entry name" value="SERPIN"/>
    <property type="match status" value="1"/>
</dbReference>
<dbReference type="InterPro" id="IPR042178">
    <property type="entry name" value="Serpin_sf_1"/>
</dbReference>
<evidence type="ECO:0000313" key="18">
    <source>
        <dbReference type="EMBL" id="TWW78241.1"/>
    </source>
</evidence>
<dbReference type="Pfam" id="PF00079">
    <property type="entry name" value="Serpin"/>
    <property type="match status" value="1"/>
</dbReference>
<comment type="function">
    <text evidence="14">Acts directly on vascular smooth muscle as a potent vasoconstrictor, affects cardiac contractility and heart rate through its action on the sympathetic nervous system, and alters renal sodium and water absorption through its ability to stimulate the zona glomerulosa cells of the adrenal cortex to synthesize and secrete aldosterone. Acts by binding to angiotensin receptors AGTR1 and AGTR2. Also binds the DEAR/FBXW7-AS1 receptor.</text>
</comment>
<dbReference type="CDD" id="cd02054">
    <property type="entry name" value="serpinA8_AGT"/>
    <property type="match status" value="1"/>
</dbReference>